<evidence type="ECO:0000259" key="18">
    <source>
        <dbReference type="SMART" id="SM00861"/>
    </source>
</evidence>
<dbReference type="FunFam" id="3.40.50.970:FF:000003">
    <property type="entry name" value="Transketolase"/>
    <property type="match status" value="1"/>
</dbReference>
<dbReference type="InterPro" id="IPR005475">
    <property type="entry name" value="Transketolase-like_Pyr-bd"/>
</dbReference>
<feature type="binding site" evidence="14">
    <location>
        <position position="492"/>
    </location>
    <ligand>
        <name>substrate</name>
    </ligand>
</feature>
<feature type="binding site" evidence="14">
    <location>
        <position position="283"/>
    </location>
    <ligand>
        <name>substrate</name>
    </ligand>
</feature>
<dbReference type="GO" id="GO:0004802">
    <property type="term" value="F:transketolase activity"/>
    <property type="evidence" value="ECO:0007669"/>
    <property type="project" value="UniProtKB-UniRule"/>
</dbReference>
<feature type="binding site" evidence="15">
    <location>
        <position position="207"/>
    </location>
    <ligand>
        <name>thiamine diphosphate</name>
        <dbReference type="ChEBI" id="CHEBI:58937"/>
    </ligand>
</feature>
<dbReference type="EC" id="2.2.1.1" evidence="5 12"/>
<evidence type="ECO:0000256" key="7">
    <source>
        <dbReference type="ARBA" id="ARBA00022723"/>
    </source>
</evidence>
<keyword evidence="10 15" id="KW-0786">Thiamine pyrophosphate</keyword>
<dbReference type="FunFam" id="3.40.50.970:FF:000004">
    <property type="entry name" value="Transketolase"/>
    <property type="match status" value="1"/>
</dbReference>
<dbReference type="Pfam" id="PF00456">
    <property type="entry name" value="Transketolase_N"/>
    <property type="match status" value="1"/>
</dbReference>
<dbReference type="SUPFAM" id="SSF52518">
    <property type="entry name" value="Thiamin diphosphate-binding fold (THDP-binding)"/>
    <property type="match status" value="2"/>
</dbReference>
<name>A0A975G0U8_9CAUL</name>
<feature type="binding site" evidence="15">
    <location>
        <position position="75"/>
    </location>
    <ligand>
        <name>thiamine diphosphate</name>
        <dbReference type="ChEBI" id="CHEBI:58937"/>
    </ligand>
</feature>
<evidence type="ECO:0000256" key="13">
    <source>
        <dbReference type="PIRSR" id="PIRSR605478-1"/>
    </source>
</evidence>
<dbReference type="CDD" id="cd07033">
    <property type="entry name" value="TPP_PYR_DXS_TK_like"/>
    <property type="match status" value="1"/>
</dbReference>
<feature type="site" description="Important for catalytic activity" evidence="17">
    <location>
        <position position="35"/>
    </location>
</feature>
<dbReference type="CDD" id="cd02012">
    <property type="entry name" value="TPP_TK"/>
    <property type="match status" value="1"/>
</dbReference>
<feature type="domain" description="Transketolase-like pyrimidine-binding" evidence="18">
    <location>
        <begin position="376"/>
        <end position="548"/>
    </location>
</feature>
<feature type="binding site" evidence="15">
    <location>
        <position position="460"/>
    </location>
    <ligand>
        <name>thiamine diphosphate</name>
        <dbReference type="ChEBI" id="CHEBI:58937"/>
    </ligand>
</feature>
<keyword evidence="8" id="KW-0106">Calcium</keyword>
<dbReference type="PANTHER" id="PTHR43522">
    <property type="entry name" value="TRANSKETOLASE"/>
    <property type="match status" value="1"/>
</dbReference>
<dbReference type="GO" id="GO:0046872">
    <property type="term" value="F:metal ion binding"/>
    <property type="evidence" value="ECO:0007669"/>
    <property type="project" value="UniProtKB-KW"/>
</dbReference>
<evidence type="ECO:0000256" key="17">
    <source>
        <dbReference type="PIRSR" id="PIRSR605478-5"/>
    </source>
</evidence>
<dbReference type="SMART" id="SM00861">
    <property type="entry name" value="Transket_pyr"/>
    <property type="match status" value="1"/>
</dbReference>
<evidence type="ECO:0000256" key="14">
    <source>
        <dbReference type="PIRSR" id="PIRSR605478-2"/>
    </source>
</evidence>
<dbReference type="EMBL" id="CP073078">
    <property type="protein sequence ID" value="QUD88701.1"/>
    <property type="molecule type" value="Genomic_DNA"/>
</dbReference>
<dbReference type="InterPro" id="IPR033247">
    <property type="entry name" value="Transketolase_fam"/>
</dbReference>
<dbReference type="InterPro" id="IPR029061">
    <property type="entry name" value="THDP-binding"/>
</dbReference>
<dbReference type="GO" id="GO:0005829">
    <property type="term" value="C:cytosol"/>
    <property type="evidence" value="ECO:0007669"/>
    <property type="project" value="TreeGrafter"/>
</dbReference>
<comment type="cofactor">
    <cofactor evidence="16">
        <name>Mg(2+)</name>
        <dbReference type="ChEBI" id="CHEBI:18420"/>
    </cofactor>
    <text evidence="16">Binds 1 Mg(2+) ion per subunit. Can also utilize other divalent metal cations, such as Ca(2+), Mn(2+) and Co(2+).</text>
</comment>
<dbReference type="AlphaFoldDB" id="A0A975G0U8"/>
<dbReference type="Proteomes" id="UP000676409">
    <property type="component" value="Chromosome"/>
</dbReference>
<proteinExistence type="inferred from homology"/>
<comment type="cofactor">
    <cofactor evidence="1">
        <name>Ca(2+)</name>
        <dbReference type="ChEBI" id="CHEBI:29108"/>
    </cofactor>
</comment>
<dbReference type="FunFam" id="3.40.50.920:FF:000003">
    <property type="entry name" value="Transketolase"/>
    <property type="match status" value="1"/>
</dbReference>
<accession>A0A975G0U8</accession>
<feature type="binding site" evidence="14">
    <location>
        <position position="543"/>
    </location>
    <ligand>
        <name>substrate</name>
    </ligand>
</feature>
<dbReference type="GO" id="GO:0009052">
    <property type="term" value="P:pentose-phosphate shunt, non-oxidative branch"/>
    <property type="evidence" value="ECO:0007669"/>
    <property type="project" value="UniProtKB-ARBA"/>
</dbReference>
<evidence type="ECO:0000256" key="11">
    <source>
        <dbReference type="ARBA" id="ARBA00049473"/>
    </source>
</evidence>
<feature type="binding site" evidence="16">
    <location>
        <position position="209"/>
    </location>
    <ligand>
        <name>Mg(2+)</name>
        <dbReference type="ChEBI" id="CHEBI:18420"/>
    </ligand>
</feature>
<evidence type="ECO:0000256" key="3">
    <source>
        <dbReference type="ARBA" id="ARBA00007131"/>
    </source>
</evidence>
<evidence type="ECO:0000256" key="15">
    <source>
        <dbReference type="PIRSR" id="PIRSR605478-3"/>
    </source>
</evidence>
<feature type="binding site" evidence="14">
    <location>
        <position position="496"/>
    </location>
    <ligand>
        <name>substrate</name>
    </ligand>
</feature>
<feature type="binding site" evidence="16">
    <location>
        <position position="177"/>
    </location>
    <ligand>
        <name>Mg(2+)</name>
        <dbReference type="ChEBI" id="CHEBI:18420"/>
    </ligand>
</feature>
<dbReference type="InterPro" id="IPR005478">
    <property type="entry name" value="Transketolase_bac-like"/>
</dbReference>
<evidence type="ECO:0000256" key="10">
    <source>
        <dbReference type="ARBA" id="ARBA00023052"/>
    </source>
</evidence>
<dbReference type="Pfam" id="PF22613">
    <property type="entry name" value="Transketolase_C_1"/>
    <property type="match status" value="1"/>
</dbReference>
<feature type="binding site" evidence="15">
    <location>
        <position position="178"/>
    </location>
    <ligand>
        <name>thiamine diphosphate</name>
        <dbReference type="ChEBI" id="CHEBI:58937"/>
    </ligand>
</feature>
<keyword evidence="9 16" id="KW-0460">Magnesium</keyword>
<dbReference type="Gene3D" id="3.40.50.970">
    <property type="match status" value="2"/>
</dbReference>
<dbReference type="InterPro" id="IPR055152">
    <property type="entry name" value="Transketolase-like_C_2"/>
</dbReference>
<evidence type="ECO:0000256" key="16">
    <source>
        <dbReference type="PIRSR" id="PIRSR605478-4"/>
    </source>
</evidence>
<dbReference type="KEGG" id="caul:KCG34_02095"/>
<gene>
    <name evidence="19" type="primary">tkt</name>
    <name evidence="19" type="ORF">KCG34_02095</name>
</gene>
<keyword evidence="20" id="KW-1185">Reference proteome</keyword>
<evidence type="ECO:0000256" key="12">
    <source>
        <dbReference type="NCBIfam" id="TIGR00232"/>
    </source>
</evidence>
<feature type="binding site" evidence="16">
    <location>
        <position position="207"/>
    </location>
    <ligand>
        <name>Mg(2+)</name>
        <dbReference type="ChEBI" id="CHEBI:18420"/>
    </ligand>
</feature>
<evidence type="ECO:0000256" key="5">
    <source>
        <dbReference type="ARBA" id="ARBA00013152"/>
    </source>
</evidence>
<feature type="binding site" evidence="14">
    <location>
        <position position="484"/>
    </location>
    <ligand>
        <name>substrate</name>
    </ligand>
</feature>
<evidence type="ECO:0000313" key="20">
    <source>
        <dbReference type="Proteomes" id="UP000676409"/>
    </source>
</evidence>
<dbReference type="PANTHER" id="PTHR43522:SF2">
    <property type="entry name" value="TRANSKETOLASE 1-RELATED"/>
    <property type="match status" value="1"/>
</dbReference>
<comment type="cofactor">
    <cofactor evidence="2">
        <name>Co(2+)</name>
        <dbReference type="ChEBI" id="CHEBI:48828"/>
    </cofactor>
</comment>
<dbReference type="InterPro" id="IPR020826">
    <property type="entry name" value="Transketolase_BS"/>
</dbReference>
<dbReference type="RefSeq" id="WP_211938751.1">
    <property type="nucleotide sequence ID" value="NZ_CP073078.1"/>
</dbReference>
<comment type="catalytic activity">
    <reaction evidence="11">
        <text>D-sedoheptulose 7-phosphate + D-glyceraldehyde 3-phosphate = aldehydo-D-ribose 5-phosphate + D-xylulose 5-phosphate</text>
        <dbReference type="Rhea" id="RHEA:10508"/>
        <dbReference type="ChEBI" id="CHEBI:57483"/>
        <dbReference type="ChEBI" id="CHEBI:57737"/>
        <dbReference type="ChEBI" id="CHEBI:58273"/>
        <dbReference type="ChEBI" id="CHEBI:59776"/>
        <dbReference type="EC" id="2.2.1.1"/>
    </reaction>
</comment>
<comment type="cofactor">
    <cofactor evidence="15">
        <name>thiamine diphosphate</name>
        <dbReference type="ChEBI" id="CHEBI:58937"/>
    </cofactor>
    <text evidence="15">Binds 1 thiamine pyrophosphate per subunit. During the reaction, the substrate forms a covalent intermediate with the cofactor.</text>
</comment>
<evidence type="ECO:0000256" key="8">
    <source>
        <dbReference type="ARBA" id="ARBA00022837"/>
    </source>
</evidence>
<dbReference type="Pfam" id="PF02779">
    <property type="entry name" value="Transket_pyr"/>
    <property type="match status" value="1"/>
</dbReference>
<evidence type="ECO:0000313" key="19">
    <source>
        <dbReference type="EMBL" id="QUD88701.1"/>
    </source>
</evidence>
<protein>
    <recommendedName>
        <fullName evidence="5 12">Transketolase</fullName>
        <ecNumber evidence="5 12">2.2.1.1</ecNumber>
    </recommendedName>
</protein>
<dbReference type="NCBIfam" id="TIGR00232">
    <property type="entry name" value="tktlase_bact"/>
    <property type="match status" value="1"/>
</dbReference>
<feature type="active site" description="Proton donor" evidence="13">
    <location>
        <position position="435"/>
    </location>
</feature>
<keyword evidence="6 19" id="KW-0808">Transferase</keyword>
<dbReference type="PROSITE" id="PS00802">
    <property type="entry name" value="TRANSKETOLASE_2"/>
    <property type="match status" value="1"/>
</dbReference>
<feature type="binding site" evidence="15">
    <location>
        <position position="283"/>
    </location>
    <ligand>
        <name>thiamine diphosphate</name>
        <dbReference type="ChEBI" id="CHEBI:58937"/>
    </ligand>
</feature>
<reference evidence="19" key="1">
    <citation type="submission" date="2021-04" db="EMBL/GenBank/DDBJ databases">
        <title>The complete genome sequence of Caulobacter sp. S6.</title>
        <authorList>
            <person name="Tang Y."/>
            <person name="Ouyang W."/>
            <person name="Liu Q."/>
            <person name="Huang B."/>
            <person name="Guo Z."/>
            <person name="Lei P."/>
        </authorList>
    </citation>
    <scope>NUCLEOTIDE SEQUENCE</scope>
    <source>
        <strain evidence="19">S6</strain>
    </source>
</reference>
<dbReference type="InterPro" id="IPR005474">
    <property type="entry name" value="Transketolase_N"/>
</dbReference>
<comment type="similarity">
    <text evidence="3">Belongs to the transketolase family.</text>
</comment>
<evidence type="ECO:0000256" key="1">
    <source>
        <dbReference type="ARBA" id="ARBA00001913"/>
    </source>
</evidence>
<feature type="binding site" evidence="14">
    <location>
        <position position="406"/>
    </location>
    <ligand>
        <name>substrate</name>
    </ligand>
</feature>
<feature type="binding site" evidence="15">
    <location>
        <begin position="136"/>
        <end position="138"/>
    </location>
    <ligand>
        <name>thiamine diphosphate</name>
        <dbReference type="ChEBI" id="CHEBI:58937"/>
    </ligand>
</feature>
<evidence type="ECO:0000256" key="2">
    <source>
        <dbReference type="ARBA" id="ARBA00001941"/>
    </source>
</evidence>
<feature type="binding site" evidence="14">
    <location>
        <position position="35"/>
    </location>
    <ligand>
        <name>substrate</name>
    </ligand>
</feature>
<sequence>MDLCRRHPADEIDQLSIATIRTLTVDAVERAKSGHAGLPLGMAAAAYTLWSRFLTYDPAQPLWPGRDRFVLSAGHGSMLLYALLHLANVAEVDRTGEPTGSPAVSLDGIRAFRQLDSVCPGHPEYGMTTGVEATTGPLGQGVGDSVGMAIAAKWLGARYDRAGSALFGQRVYALCSDGDLMEGISGEAASLAGHLGLCNLCWIYDDNSVTIDGPTRLAFSEDVRRRFEGYGWATHRVEDANDCAAFAEAIERFLGTPDRPTLIAVRSTIGFGAPDLQGTSKAHSDPFGAEEVRRTKRAYGWPEDAQFRVPPAVPQRFAETVGRRGAEARMAWEERLGRLKLEAPDLAAELTRGLAGQSKPGWEDKIPAFEPDPSGMATREASGRVLNALAPHMPWLLGGSADLAGSNKTELKFDGAGDFEAGAFGGRNLHFGIREHTMGAIANGLALSGLRPFVGTFLVFSDYMRPPIRLAAMGGLPVVFVFSHDSIGLGQDGPTHQPVEQLAGLRAVPGLMVIRPCDANETAEAWRVILGQSERPACLVLSRQALPVLDRGKFAPASGLARGGYVLAGGEETPDVILIASGGEVAACLEARETLASEGLRCRVVSMPSFDLFEAQDEAYRRSVLPPAVKARLAVEAASPLGWDRYVGPEGAVIAMRRFGASAPYADLQSKFGFTAADVAEAARRLTCR</sequence>
<keyword evidence="7 16" id="KW-0479">Metal-binding</keyword>
<dbReference type="SUPFAM" id="SSF52922">
    <property type="entry name" value="TK C-terminal domain-like"/>
    <property type="match status" value="1"/>
</dbReference>
<comment type="subunit">
    <text evidence="4">Homodimer.</text>
</comment>
<organism evidence="19 20">
    <name type="scientific">Phenylobacterium montanum</name>
    <dbReference type="NCBI Taxonomy" id="2823693"/>
    <lineage>
        <taxon>Bacteria</taxon>
        <taxon>Pseudomonadati</taxon>
        <taxon>Pseudomonadota</taxon>
        <taxon>Alphaproteobacteria</taxon>
        <taxon>Caulobacterales</taxon>
        <taxon>Caulobacteraceae</taxon>
        <taxon>Phenylobacterium</taxon>
    </lineage>
</organism>
<dbReference type="InterPro" id="IPR009014">
    <property type="entry name" value="Transketo_C/PFOR_II"/>
</dbReference>
<dbReference type="Gene3D" id="3.40.50.920">
    <property type="match status" value="1"/>
</dbReference>
<evidence type="ECO:0000256" key="9">
    <source>
        <dbReference type="ARBA" id="ARBA00022842"/>
    </source>
</evidence>
<evidence type="ECO:0000256" key="6">
    <source>
        <dbReference type="ARBA" id="ARBA00022679"/>
    </source>
</evidence>
<feature type="binding site" evidence="14">
    <location>
        <position position="379"/>
    </location>
    <ligand>
        <name>substrate</name>
    </ligand>
</feature>
<evidence type="ECO:0000256" key="4">
    <source>
        <dbReference type="ARBA" id="ARBA00011738"/>
    </source>
</evidence>
<feature type="site" description="Important for catalytic activity" evidence="17">
    <location>
        <position position="283"/>
    </location>
</feature>